<evidence type="ECO:0000256" key="1">
    <source>
        <dbReference type="ARBA" id="ARBA00022741"/>
    </source>
</evidence>
<dbReference type="InterPro" id="IPR039421">
    <property type="entry name" value="Type_1_exporter"/>
</dbReference>
<dbReference type="Pfam" id="PF00005">
    <property type="entry name" value="ABC_tran"/>
    <property type="match status" value="1"/>
</dbReference>
<dbReference type="EMBL" id="JASBNA010000001">
    <property type="protein sequence ID" value="KAK7695462.1"/>
    <property type="molecule type" value="Genomic_DNA"/>
</dbReference>
<dbReference type="PROSITE" id="PS50893">
    <property type="entry name" value="ABC_TRANSPORTER_2"/>
    <property type="match status" value="1"/>
</dbReference>
<accession>A0AAW0GTT5</accession>
<keyword evidence="1" id="KW-0547">Nucleotide-binding</keyword>
<dbReference type="Proteomes" id="UP001385951">
    <property type="component" value="Unassembled WGS sequence"/>
</dbReference>
<dbReference type="SUPFAM" id="SSF52540">
    <property type="entry name" value="P-loop containing nucleoside triphosphate hydrolases"/>
    <property type="match status" value="1"/>
</dbReference>
<dbReference type="AlphaFoldDB" id="A0AAW0GTT5"/>
<dbReference type="PROSITE" id="PS00211">
    <property type="entry name" value="ABC_TRANSPORTER_1"/>
    <property type="match status" value="1"/>
</dbReference>
<dbReference type="GO" id="GO:0034040">
    <property type="term" value="F:ATPase-coupled lipid transmembrane transporter activity"/>
    <property type="evidence" value="ECO:0007669"/>
    <property type="project" value="TreeGrafter"/>
</dbReference>
<dbReference type="InterPro" id="IPR017871">
    <property type="entry name" value="ABC_transporter-like_CS"/>
</dbReference>
<proteinExistence type="predicted"/>
<comment type="caution">
    <text evidence="4">The sequence shown here is derived from an EMBL/GenBank/DDBJ whole genome shotgun (WGS) entry which is preliminary data.</text>
</comment>
<protein>
    <recommendedName>
        <fullName evidence="3">ABC transporter domain-containing protein</fullName>
    </recommendedName>
</protein>
<dbReference type="SMART" id="SM00382">
    <property type="entry name" value="AAA"/>
    <property type="match status" value="1"/>
</dbReference>
<reference evidence="4 5" key="1">
    <citation type="submission" date="2022-09" db="EMBL/GenBank/DDBJ databases">
        <authorList>
            <person name="Palmer J.M."/>
        </authorList>
    </citation>
    <scope>NUCLEOTIDE SEQUENCE [LARGE SCALE GENOMIC DNA]</scope>
    <source>
        <strain evidence="4 5">DSM 7382</strain>
    </source>
</reference>
<dbReference type="GO" id="GO:0005524">
    <property type="term" value="F:ATP binding"/>
    <property type="evidence" value="ECO:0007669"/>
    <property type="project" value="UniProtKB-KW"/>
</dbReference>
<dbReference type="Gene3D" id="3.40.50.300">
    <property type="entry name" value="P-loop containing nucleotide triphosphate hydrolases"/>
    <property type="match status" value="1"/>
</dbReference>
<dbReference type="PANTHER" id="PTHR24221">
    <property type="entry name" value="ATP-BINDING CASSETTE SUB-FAMILY B"/>
    <property type="match status" value="1"/>
</dbReference>
<keyword evidence="5" id="KW-1185">Reference proteome</keyword>
<evidence type="ECO:0000259" key="3">
    <source>
        <dbReference type="PROSITE" id="PS50893"/>
    </source>
</evidence>
<sequence length="721" mass="80286">MMNLTLKPIQYYWASLSMPFAEWPNCYPRDTSPKCAPPRAAANLLPRPIFEAWLESRTLPNNDAKDRLSPGAQRAVTGQNLSLASEISKKCALNFCAMIWNLHPYRLTILILFDIFRGIFPAFRGYSQAMILDEVQHLFSSSGDFDLSRLLRLLVLEVIRTALESALDLFSSNNEQILNNSIRFVMEQRQMEQRLRMDIPTMESAVVRELFQEADLFVRSFNGVANFGLLSPFDLIRTLGSVSELFSHIFVLYSLTRNETPGVLSLLSVASLLYPLFLPWLTPSKSYYNDHQNPLESRSAAKQEHFRSLAQNDAYRPEVILFGLGPWIMRNWSSARKVTLGLEHVNPTSQGGTGSLFSLLTPMDITGLITALHNVPLVLALQASSASLGSFTLYRNSLQSIVYSSRNCYNTVNLAFQSVFLLGAFTASMQVKPKMQPRPDKLQRYTPSPRGMRIEVRDIYFTYPGSTEPALRNISFSLEPGETLAIVGFNGSGKSTLANVLLRILEFESGQIVVNGCDVSKLDPTEYHRHVSTVFQGFAKFHATARTNIGVGSIDELKRTCAIETAADLADASHVINSLPRGLKTILEPPQGSNLSFGVPTCGGPTHERHGLSGGEWQRIAISRSFMRACRPEVELLVFDEPTSSLDAHAQNRVFNTISELSKTASGEPLKTVIFITHRLSTARRADKIAMMDHGSIIEFGSHQELLARNGAYASLYRASV</sequence>
<name>A0AAW0GTT5_9APHY</name>
<evidence type="ECO:0000256" key="2">
    <source>
        <dbReference type="ARBA" id="ARBA00022840"/>
    </source>
</evidence>
<dbReference type="InterPro" id="IPR003593">
    <property type="entry name" value="AAA+_ATPase"/>
</dbReference>
<dbReference type="InterPro" id="IPR003439">
    <property type="entry name" value="ABC_transporter-like_ATP-bd"/>
</dbReference>
<evidence type="ECO:0000313" key="4">
    <source>
        <dbReference type="EMBL" id="KAK7695462.1"/>
    </source>
</evidence>
<dbReference type="GO" id="GO:0016887">
    <property type="term" value="F:ATP hydrolysis activity"/>
    <property type="evidence" value="ECO:0007669"/>
    <property type="project" value="InterPro"/>
</dbReference>
<evidence type="ECO:0000313" key="5">
    <source>
        <dbReference type="Proteomes" id="UP001385951"/>
    </source>
</evidence>
<gene>
    <name evidence="4" type="ORF">QCA50_000098</name>
</gene>
<keyword evidence="2" id="KW-0067">ATP-binding</keyword>
<feature type="domain" description="ABC transporter" evidence="3">
    <location>
        <begin position="454"/>
        <end position="719"/>
    </location>
</feature>
<dbReference type="PANTHER" id="PTHR24221:SF646">
    <property type="entry name" value="HAEMOLYSIN SECRETION ATP-BINDING PROTEIN"/>
    <property type="match status" value="1"/>
</dbReference>
<dbReference type="InterPro" id="IPR027417">
    <property type="entry name" value="P-loop_NTPase"/>
</dbReference>
<organism evidence="4 5">
    <name type="scientific">Cerrena zonata</name>
    <dbReference type="NCBI Taxonomy" id="2478898"/>
    <lineage>
        <taxon>Eukaryota</taxon>
        <taxon>Fungi</taxon>
        <taxon>Dikarya</taxon>
        <taxon>Basidiomycota</taxon>
        <taxon>Agaricomycotina</taxon>
        <taxon>Agaricomycetes</taxon>
        <taxon>Polyporales</taxon>
        <taxon>Cerrenaceae</taxon>
        <taxon>Cerrena</taxon>
    </lineage>
</organism>